<proteinExistence type="predicted"/>
<sequence>MGRPTIYSGLAAALMAVVLAGCTSFAPVYGTNAAGSIASARFNFLPPDSRIEQLIIDRLKVAFPGEASPQDPTLDIAASAGSYPGSMSDAFDVARPANVRVTASVTIEQDDAVLFAATRFSDTAYQSGKLTPVEISSRTGAQETAARNAAEALRAAILAGYRPGMPASVR</sequence>
<keyword evidence="2" id="KW-1185">Reference proteome</keyword>
<organism evidence="1 2">
    <name type="scientific">Devosia ureilytica</name>
    <dbReference type="NCBI Taxonomy" id="2952754"/>
    <lineage>
        <taxon>Bacteria</taxon>
        <taxon>Pseudomonadati</taxon>
        <taxon>Pseudomonadota</taxon>
        <taxon>Alphaproteobacteria</taxon>
        <taxon>Hyphomicrobiales</taxon>
        <taxon>Devosiaceae</taxon>
        <taxon>Devosia</taxon>
    </lineage>
</organism>
<evidence type="ECO:0008006" key="3">
    <source>
        <dbReference type="Google" id="ProtNLM"/>
    </source>
</evidence>
<comment type="caution">
    <text evidence="1">The sequence shown here is derived from an EMBL/GenBank/DDBJ whole genome shotgun (WGS) entry which is preliminary data.</text>
</comment>
<dbReference type="RefSeq" id="WP_254675082.1">
    <property type="nucleotide sequence ID" value="NZ_JAMWDU010000004.1"/>
</dbReference>
<reference evidence="1" key="1">
    <citation type="submission" date="2022-06" db="EMBL/GenBank/DDBJ databases">
        <title>Devosia sp. XJ19-45 genome assembly.</title>
        <authorList>
            <person name="Li B."/>
            <person name="Cai M."/>
            <person name="Nie G."/>
            <person name="Li W."/>
        </authorList>
    </citation>
    <scope>NUCLEOTIDE SEQUENCE</scope>
    <source>
        <strain evidence="1">XJ19-45</strain>
    </source>
</reference>
<dbReference type="PROSITE" id="PS51257">
    <property type="entry name" value="PROKAR_LIPOPROTEIN"/>
    <property type="match status" value="1"/>
</dbReference>
<dbReference type="Gene3D" id="3.30.160.150">
    <property type="entry name" value="Lipoprotein like domain"/>
    <property type="match status" value="1"/>
</dbReference>
<protein>
    <recommendedName>
        <fullName evidence="3">LPS-assembly lipoprotein</fullName>
    </recommendedName>
</protein>
<evidence type="ECO:0000313" key="1">
    <source>
        <dbReference type="EMBL" id="MCP8888005.1"/>
    </source>
</evidence>
<dbReference type="Proteomes" id="UP001060275">
    <property type="component" value="Unassembled WGS sequence"/>
</dbReference>
<dbReference type="EMBL" id="JAMWDU010000004">
    <property type="protein sequence ID" value="MCP8888005.1"/>
    <property type="molecule type" value="Genomic_DNA"/>
</dbReference>
<dbReference type="AlphaFoldDB" id="A0A9Q4AQI8"/>
<evidence type="ECO:0000313" key="2">
    <source>
        <dbReference type="Proteomes" id="UP001060275"/>
    </source>
</evidence>
<name>A0A9Q4AQI8_9HYPH</name>
<gene>
    <name evidence="1" type="ORF">NF348_12845</name>
</gene>
<accession>A0A9Q4AQI8</accession>